<dbReference type="InterPro" id="IPR019817">
    <property type="entry name" value="Interferon_reg_fac_CS"/>
</dbReference>
<feature type="domain" description="IRF tryptophan pentad repeat" evidence="8">
    <location>
        <begin position="8"/>
        <end position="116"/>
    </location>
</feature>
<evidence type="ECO:0000256" key="5">
    <source>
        <dbReference type="ARBA" id="ARBA00023163"/>
    </source>
</evidence>
<reference evidence="9" key="3">
    <citation type="submission" date="2025-09" db="UniProtKB">
        <authorList>
            <consortium name="Ensembl"/>
        </authorList>
    </citation>
    <scope>IDENTIFICATION</scope>
</reference>
<dbReference type="InterPro" id="IPR017855">
    <property type="entry name" value="SMAD-like_dom_sf"/>
</dbReference>
<reference evidence="10" key="1">
    <citation type="submission" date="2018-06" db="EMBL/GenBank/DDBJ databases">
        <title>Genome assembly of Danube salmon.</title>
        <authorList>
            <person name="Macqueen D.J."/>
            <person name="Gundappa M.K."/>
        </authorList>
    </citation>
    <scope>NUCLEOTIDE SEQUENCE [LARGE SCALE GENOMIC DNA]</scope>
</reference>
<dbReference type="GO" id="GO:0000978">
    <property type="term" value="F:RNA polymerase II cis-regulatory region sequence-specific DNA binding"/>
    <property type="evidence" value="ECO:0007669"/>
    <property type="project" value="TreeGrafter"/>
</dbReference>
<proteinExistence type="predicted"/>
<dbReference type="FunFam" id="1.10.10.10:FF:000041">
    <property type="entry name" value="Interferon regulatory factor 4"/>
    <property type="match status" value="1"/>
</dbReference>
<dbReference type="GO" id="GO:0002376">
    <property type="term" value="P:immune system process"/>
    <property type="evidence" value="ECO:0007669"/>
    <property type="project" value="TreeGrafter"/>
</dbReference>
<accession>A0A4W5RIZ0</accession>
<evidence type="ECO:0000256" key="1">
    <source>
        <dbReference type="ARBA" id="ARBA00004123"/>
    </source>
</evidence>
<dbReference type="CDD" id="cd00103">
    <property type="entry name" value="IRF"/>
    <property type="match status" value="1"/>
</dbReference>
<dbReference type="GO" id="GO:0005634">
    <property type="term" value="C:nucleus"/>
    <property type="evidence" value="ECO:0007669"/>
    <property type="project" value="UniProtKB-SubCell"/>
</dbReference>
<organism evidence="9 10">
    <name type="scientific">Hucho hucho</name>
    <name type="common">huchen</name>
    <dbReference type="NCBI Taxonomy" id="62062"/>
    <lineage>
        <taxon>Eukaryota</taxon>
        <taxon>Metazoa</taxon>
        <taxon>Chordata</taxon>
        <taxon>Craniata</taxon>
        <taxon>Vertebrata</taxon>
        <taxon>Euteleostomi</taxon>
        <taxon>Actinopterygii</taxon>
        <taxon>Neopterygii</taxon>
        <taxon>Teleostei</taxon>
        <taxon>Protacanthopterygii</taxon>
        <taxon>Salmoniformes</taxon>
        <taxon>Salmonidae</taxon>
        <taxon>Salmoninae</taxon>
        <taxon>Hucho</taxon>
    </lineage>
</organism>
<evidence type="ECO:0000256" key="3">
    <source>
        <dbReference type="ARBA" id="ARBA00023125"/>
    </source>
</evidence>
<dbReference type="PANTHER" id="PTHR11949:SF24">
    <property type="entry name" value="INTERFERON REGULATORY FACTOR 9"/>
    <property type="match status" value="1"/>
</dbReference>
<dbReference type="AlphaFoldDB" id="A0A4W5RIZ0"/>
<dbReference type="InterPro" id="IPR036390">
    <property type="entry name" value="WH_DNA-bd_sf"/>
</dbReference>
<evidence type="ECO:0000313" key="9">
    <source>
        <dbReference type="Ensembl" id="ENSHHUP00000085918.1"/>
    </source>
</evidence>
<dbReference type="InterPro" id="IPR036388">
    <property type="entry name" value="WH-like_DNA-bd_sf"/>
</dbReference>
<dbReference type="Gene3D" id="1.10.10.10">
    <property type="entry name" value="Winged helix-like DNA-binding domain superfamily/Winged helix DNA-binding domain"/>
    <property type="match status" value="1"/>
</dbReference>
<evidence type="ECO:0000256" key="7">
    <source>
        <dbReference type="SAM" id="MobiDB-lite"/>
    </source>
</evidence>
<dbReference type="InterPro" id="IPR019471">
    <property type="entry name" value="Interferon_reg_factor-3"/>
</dbReference>
<dbReference type="Gene3D" id="2.60.200.10">
    <property type="match status" value="1"/>
</dbReference>
<dbReference type="FunFam" id="2.60.200.10:FF:000013">
    <property type="entry name" value="Interferon regulatory factor 8"/>
    <property type="match status" value="1"/>
</dbReference>
<name>A0A4W5RIZ0_9TELE</name>
<keyword evidence="6" id="KW-0539">Nucleus</keyword>
<dbReference type="InterPro" id="IPR001346">
    <property type="entry name" value="Interferon_reg_fact_DNA-bd_dom"/>
</dbReference>
<comment type="subcellular location">
    <subcellularLocation>
        <location evidence="1">Nucleus</location>
    </subcellularLocation>
</comment>
<dbReference type="PROSITE" id="PS00601">
    <property type="entry name" value="IRF_1"/>
    <property type="match status" value="1"/>
</dbReference>
<dbReference type="SMART" id="SM00348">
    <property type="entry name" value="IRF"/>
    <property type="match status" value="1"/>
</dbReference>
<keyword evidence="2" id="KW-0805">Transcription regulation</keyword>
<dbReference type="SUPFAM" id="SSF49879">
    <property type="entry name" value="SMAD/FHA domain"/>
    <property type="match status" value="1"/>
</dbReference>
<dbReference type="SMART" id="SM01243">
    <property type="entry name" value="IRF-3"/>
    <property type="match status" value="1"/>
</dbReference>
<dbReference type="InterPro" id="IPR008984">
    <property type="entry name" value="SMAD_FHA_dom_sf"/>
</dbReference>
<dbReference type="PROSITE" id="PS51507">
    <property type="entry name" value="IRF_2"/>
    <property type="match status" value="1"/>
</dbReference>
<dbReference type="Proteomes" id="UP000314982">
    <property type="component" value="Unassembled WGS sequence"/>
</dbReference>
<evidence type="ECO:0000259" key="8">
    <source>
        <dbReference type="PROSITE" id="PS51507"/>
    </source>
</evidence>
<dbReference type="PANTHER" id="PTHR11949">
    <property type="entry name" value="INTERFERON REGULATORY FACTOR"/>
    <property type="match status" value="1"/>
</dbReference>
<sequence length="418" mass="47505">MMEEPVKKMRLREWLIAQIDSGKYAGLAWENEDKTMFRIPWKHAAKQDYSLNEDAALFKAWAVYKGKYREGRDKADPTTWKTRLRCAFNKSTDFKEVPERSQLDVSEPYKVYHIQAEPETGRDSESPQPESQVIFQTSHSSVPLRNTVTHHPQFGCHRESEARDGRVNSREGLAGDHVYYWSNTETPQRDGSAPLSIVVPTPQISDLRVRVCLFYQGQLVVDVTTSTPDGCFLLQGQVSLGNERIYGPCTAQQVPFPPPGVIPLPPGIAEAMGRLLPHLERGVLVWVAPDGVFIKRFCQGRVYWSGPLAQHTDRPNKLDRERTCKLLDTPIFLKELQDYIQGAGPKPRYEIDLCFGEEFPDASQLKTRKLIIAQVVPLFAVNLLHRCLRMGTEGRPRLHTHNTMGEEGEGQPHPLPQR</sequence>
<dbReference type="Pfam" id="PF10401">
    <property type="entry name" value="IRF-3"/>
    <property type="match status" value="1"/>
</dbReference>
<feature type="region of interest" description="Disordered" evidence="7">
    <location>
        <begin position="118"/>
        <end position="139"/>
    </location>
</feature>
<dbReference type="STRING" id="62062.ENSHHUP00000085918"/>
<feature type="compositionally biased region" description="Polar residues" evidence="7">
    <location>
        <begin position="126"/>
        <end position="139"/>
    </location>
</feature>
<dbReference type="Pfam" id="PF00605">
    <property type="entry name" value="IRF"/>
    <property type="match status" value="1"/>
</dbReference>
<evidence type="ECO:0000256" key="6">
    <source>
        <dbReference type="ARBA" id="ARBA00023242"/>
    </source>
</evidence>
<dbReference type="GO" id="GO:0045944">
    <property type="term" value="P:positive regulation of transcription by RNA polymerase II"/>
    <property type="evidence" value="ECO:0007669"/>
    <property type="project" value="UniProtKB-ARBA"/>
</dbReference>
<keyword evidence="10" id="KW-1185">Reference proteome</keyword>
<dbReference type="GO" id="GO:0000981">
    <property type="term" value="F:DNA-binding transcription factor activity, RNA polymerase II-specific"/>
    <property type="evidence" value="ECO:0007669"/>
    <property type="project" value="TreeGrafter"/>
</dbReference>
<reference evidence="9" key="2">
    <citation type="submission" date="2025-08" db="UniProtKB">
        <authorList>
            <consortium name="Ensembl"/>
        </authorList>
    </citation>
    <scope>IDENTIFICATION</scope>
</reference>
<dbReference type="GeneTree" id="ENSGT00940000163813"/>
<evidence type="ECO:0000256" key="4">
    <source>
        <dbReference type="ARBA" id="ARBA00023159"/>
    </source>
</evidence>
<keyword evidence="4" id="KW-0010">Activator</keyword>
<dbReference type="Ensembl" id="ENSHHUT00000088601.1">
    <property type="protein sequence ID" value="ENSHHUP00000085918.1"/>
    <property type="gene ID" value="ENSHHUG00000049731.1"/>
</dbReference>
<dbReference type="SUPFAM" id="SSF46785">
    <property type="entry name" value="Winged helix' DNA-binding domain"/>
    <property type="match status" value="1"/>
</dbReference>
<evidence type="ECO:0000256" key="2">
    <source>
        <dbReference type="ARBA" id="ARBA00023015"/>
    </source>
</evidence>
<keyword evidence="5" id="KW-0804">Transcription</keyword>
<protein>
    <submittedName>
        <fullName evidence="9">Interferon regulatory factor 10</fullName>
    </submittedName>
</protein>
<keyword evidence="3" id="KW-0238">DNA-binding</keyword>
<evidence type="ECO:0000313" key="10">
    <source>
        <dbReference type="Proteomes" id="UP000314982"/>
    </source>
</evidence>
<feature type="region of interest" description="Disordered" evidence="7">
    <location>
        <begin position="395"/>
        <end position="418"/>
    </location>
</feature>
<dbReference type="PRINTS" id="PR00267">
    <property type="entry name" value="INTFRNREGFCT"/>
</dbReference>